<comment type="caution">
    <text evidence="1">The sequence shown here is derived from an EMBL/GenBank/DDBJ whole genome shotgun (WGS) entry which is preliminary data.</text>
</comment>
<evidence type="ECO:0000313" key="1">
    <source>
        <dbReference type="EMBL" id="MBR7835559.1"/>
    </source>
</evidence>
<dbReference type="AlphaFoldDB" id="A0A941IPV6"/>
<sequence length="57" mass="6408">MAILVLALMPTRTLDVRRDARNAVSGVVHPNEQRTFACHLSSSLDARHGRRAARLYH</sequence>
<organism evidence="1 2">
    <name type="scientific">Actinospica durhamensis</name>
    <dbReference type="NCBI Taxonomy" id="1508375"/>
    <lineage>
        <taxon>Bacteria</taxon>
        <taxon>Bacillati</taxon>
        <taxon>Actinomycetota</taxon>
        <taxon>Actinomycetes</taxon>
        <taxon>Catenulisporales</taxon>
        <taxon>Actinospicaceae</taxon>
        <taxon>Actinospica</taxon>
    </lineage>
</organism>
<evidence type="ECO:0000313" key="2">
    <source>
        <dbReference type="Proteomes" id="UP000675781"/>
    </source>
</evidence>
<keyword evidence="2" id="KW-1185">Reference proteome</keyword>
<dbReference type="EMBL" id="JAGSOG010000100">
    <property type="protein sequence ID" value="MBR7835559.1"/>
    <property type="molecule type" value="Genomic_DNA"/>
</dbReference>
<reference evidence="1" key="1">
    <citation type="submission" date="2021-04" db="EMBL/GenBank/DDBJ databases">
        <title>Genome based classification of Actinospica acidithermotolerans sp. nov., an actinobacterium isolated from an Indonesian hot spring.</title>
        <authorList>
            <person name="Kusuma A.B."/>
            <person name="Putra K.E."/>
            <person name="Nafisah S."/>
            <person name="Loh J."/>
            <person name="Nouioui I."/>
            <person name="Goodfellow M."/>
        </authorList>
    </citation>
    <scope>NUCLEOTIDE SEQUENCE</scope>
    <source>
        <strain evidence="1">CSCA 57</strain>
    </source>
</reference>
<gene>
    <name evidence="1" type="ORF">KDL01_19945</name>
</gene>
<proteinExistence type="predicted"/>
<name>A0A941IPV6_9ACTN</name>
<protein>
    <submittedName>
        <fullName evidence="1">Uncharacterized protein</fullName>
    </submittedName>
</protein>
<dbReference type="Proteomes" id="UP000675781">
    <property type="component" value="Unassembled WGS sequence"/>
</dbReference>
<dbReference type="RefSeq" id="WP_212530051.1">
    <property type="nucleotide sequence ID" value="NZ_JAGSOG010000100.1"/>
</dbReference>
<accession>A0A941IPV6</accession>